<dbReference type="PANTHER" id="PTHR43179:SF7">
    <property type="entry name" value="RHAMNOSYLTRANSFERASE WBBL"/>
    <property type="match status" value="1"/>
</dbReference>
<dbReference type="SUPFAM" id="SSF53448">
    <property type="entry name" value="Nucleotide-diphospho-sugar transferases"/>
    <property type="match status" value="1"/>
</dbReference>
<dbReference type="Gene3D" id="3.90.550.10">
    <property type="entry name" value="Spore Coat Polysaccharide Biosynthesis Protein SpsA, Chain A"/>
    <property type="match status" value="1"/>
</dbReference>
<comment type="caution">
    <text evidence="2">The sequence shown here is derived from an EMBL/GenBank/DDBJ whole genome shotgun (WGS) entry which is preliminary data.</text>
</comment>
<evidence type="ECO:0000313" key="3">
    <source>
        <dbReference type="Proteomes" id="UP000178446"/>
    </source>
</evidence>
<dbReference type="EMBL" id="MGGB01000026">
    <property type="protein sequence ID" value="OGM18989.1"/>
    <property type="molecule type" value="Genomic_DNA"/>
</dbReference>
<dbReference type="Pfam" id="PF00535">
    <property type="entry name" value="Glycos_transf_2"/>
    <property type="match status" value="1"/>
</dbReference>
<accession>A0A1F7XW93</accession>
<gene>
    <name evidence="2" type="ORF">A2685_00515</name>
</gene>
<dbReference type="PANTHER" id="PTHR43179">
    <property type="entry name" value="RHAMNOSYLTRANSFERASE WBBL"/>
    <property type="match status" value="1"/>
</dbReference>
<protein>
    <recommendedName>
        <fullName evidence="1">Glycosyltransferase 2-like domain-containing protein</fullName>
    </recommendedName>
</protein>
<dbReference type="CDD" id="cd04186">
    <property type="entry name" value="GT_2_like_c"/>
    <property type="match status" value="1"/>
</dbReference>
<proteinExistence type="predicted"/>
<feature type="domain" description="Glycosyltransferase 2-like" evidence="1">
    <location>
        <begin position="5"/>
        <end position="117"/>
    </location>
</feature>
<dbReference type="AlphaFoldDB" id="A0A1F7XW93"/>
<dbReference type="InterPro" id="IPR001173">
    <property type="entry name" value="Glyco_trans_2-like"/>
</dbReference>
<dbReference type="InterPro" id="IPR029044">
    <property type="entry name" value="Nucleotide-diphossugar_trans"/>
</dbReference>
<organism evidence="2 3">
    <name type="scientific">Candidatus Woesebacteria bacterium RIFCSPHIGHO2_01_FULL_37_10</name>
    <dbReference type="NCBI Taxonomy" id="1802489"/>
    <lineage>
        <taxon>Bacteria</taxon>
        <taxon>Candidatus Woeseibacteriota</taxon>
    </lineage>
</organism>
<dbReference type="Proteomes" id="UP000178446">
    <property type="component" value="Unassembled WGS sequence"/>
</dbReference>
<evidence type="ECO:0000259" key="1">
    <source>
        <dbReference type="Pfam" id="PF00535"/>
    </source>
</evidence>
<sequence length="271" mass="30636">MLDVSIIIVNYNTNKLIMESIRSVVEDKSKASREIIVIDNASSDGSLPTLENLKGKVQNYSLIVNNQNLGFAKANNQGLAIAKGKYKLLLNSDARLITGTLDTLINFANDRENLGMVAPKLRNIDGSTQGSVFRFPTVFRAISQYWLFNKGILDKYAPDARDPIKVEAVVMACAIITQLAINKVGYLDERYFMYFEDIDYCRKLKKVGLDIYYLPACEVVHVHGASGDYNSLYGSEWKQLIPSSILYHGKLKHYLINFIIWSGQKLQKIFY</sequence>
<evidence type="ECO:0000313" key="2">
    <source>
        <dbReference type="EMBL" id="OGM18989.1"/>
    </source>
</evidence>
<reference evidence="2 3" key="1">
    <citation type="journal article" date="2016" name="Nat. Commun.">
        <title>Thousands of microbial genomes shed light on interconnected biogeochemical processes in an aquifer system.</title>
        <authorList>
            <person name="Anantharaman K."/>
            <person name="Brown C.T."/>
            <person name="Hug L.A."/>
            <person name="Sharon I."/>
            <person name="Castelle C.J."/>
            <person name="Probst A.J."/>
            <person name="Thomas B.C."/>
            <person name="Singh A."/>
            <person name="Wilkins M.J."/>
            <person name="Karaoz U."/>
            <person name="Brodie E.L."/>
            <person name="Williams K.H."/>
            <person name="Hubbard S.S."/>
            <person name="Banfield J.F."/>
        </authorList>
    </citation>
    <scope>NUCLEOTIDE SEQUENCE [LARGE SCALE GENOMIC DNA]</scope>
</reference>
<name>A0A1F7XW93_9BACT</name>